<dbReference type="Proteomes" id="UP000195607">
    <property type="component" value="Chromosome I"/>
</dbReference>
<proteinExistence type="inferred from homology"/>
<evidence type="ECO:0000256" key="1">
    <source>
        <dbReference type="PROSITE-ProRule" id="PRU00285"/>
    </source>
</evidence>
<evidence type="ECO:0000313" key="6">
    <source>
        <dbReference type="Proteomes" id="UP000187822"/>
    </source>
</evidence>
<dbReference type="InterPro" id="IPR008978">
    <property type="entry name" value="HSP20-like_chaperone"/>
</dbReference>
<dbReference type="InterPro" id="IPR002068">
    <property type="entry name" value="A-crystallin/Hsp20_dom"/>
</dbReference>
<dbReference type="PROSITE" id="PS51203">
    <property type="entry name" value="CS"/>
    <property type="match status" value="1"/>
</dbReference>
<reference evidence="6" key="3">
    <citation type="submission" date="2016-06" db="EMBL/GenBank/DDBJ databases">
        <authorList>
            <person name="Toshchakov V.S."/>
        </authorList>
    </citation>
    <scope>NUCLEOTIDE SEQUENCE [LARGE SCALE GENOMIC DNA]</scope>
    <source>
        <strain>PM4 (JCM 30641</strain>
        <strain evidence="6">\VKM B-2940)</strain>
    </source>
</reference>
<organism evidence="4 7">
    <name type="scientific">Cuniculiplasma divulgatum</name>
    <dbReference type="NCBI Taxonomy" id="1673428"/>
    <lineage>
        <taxon>Archaea</taxon>
        <taxon>Methanobacteriati</taxon>
        <taxon>Thermoplasmatota</taxon>
        <taxon>Thermoplasmata</taxon>
        <taxon>Thermoplasmatales</taxon>
        <taxon>Cuniculiplasmataceae</taxon>
        <taxon>Cuniculiplasma</taxon>
    </lineage>
</organism>
<dbReference type="CDD" id="cd00298">
    <property type="entry name" value="ACD_sHsps_p23-like"/>
    <property type="match status" value="1"/>
</dbReference>
<evidence type="ECO:0000313" key="4">
    <source>
        <dbReference type="EMBL" id="SIM72632.1"/>
    </source>
</evidence>
<dbReference type="PROSITE" id="PS01031">
    <property type="entry name" value="SHSP"/>
    <property type="match status" value="1"/>
</dbReference>
<reference evidence="5" key="2">
    <citation type="submission" date="2016-06" db="EMBL/GenBank/DDBJ databases">
        <authorList>
            <person name="Olsen C.W."/>
            <person name="Carey S."/>
            <person name="Hinshaw L."/>
            <person name="Karasin A.I."/>
        </authorList>
    </citation>
    <scope>NUCLEOTIDE SEQUENCE [LARGE SCALE GENOMIC DNA]</scope>
    <source>
        <strain evidence="5">PM4</strain>
    </source>
</reference>
<feature type="domain" description="CS" evidence="3">
    <location>
        <begin position="90"/>
        <end position="182"/>
    </location>
</feature>
<protein>
    <submittedName>
        <fullName evidence="4">HSP20 family molecular chaperone</fullName>
    </submittedName>
</protein>
<dbReference type="KEGG" id="cdiv:CPM_1386"/>
<evidence type="ECO:0000313" key="7">
    <source>
        <dbReference type="Proteomes" id="UP000195607"/>
    </source>
</evidence>
<sequence>MVVRRRKDDDWDDDFFGDFFEDFGFDFDKVNDRMRRIMERMIKNSDEHMIGPYVYGFSYKVGPDGKPSFQEFGNIPNRPSLSDKVGETEVREPLTDINYDKDKVYLTFELPGISKENIDLKVSENEVTINVAEGSRKYFKNVALEEPVKPESAVAKFTSGILDLTLELVRKGNEKGKSVKIE</sequence>
<feature type="domain" description="SHSP" evidence="2">
    <location>
        <begin position="85"/>
        <end position="182"/>
    </location>
</feature>
<dbReference type="EMBL" id="LT719092">
    <property type="protein sequence ID" value="SJK85185.1"/>
    <property type="molecule type" value="Genomic_DNA"/>
</dbReference>
<reference evidence="4 7" key="1">
    <citation type="submission" date="2016-04" db="EMBL/GenBank/DDBJ databases">
        <authorList>
            <person name="Evans L.H."/>
            <person name="Alamgir A."/>
            <person name="Owens N."/>
            <person name="Weber N.D."/>
            <person name="Virtaneva K."/>
            <person name="Barbian K."/>
            <person name="Babar A."/>
            <person name="Rosenke K."/>
        </authorList>
    </citation>
    <scope>NUCLEOTIDE SEQUENCE [LARGE SCALE GENOMIC DNA]</scope>
    <source>
        <strain evidence="4">S5</strain>
        <strain evidence="7">S5(T) (JCM 30642 \VKM B-2941)</strain>
    </source>
</reference>
<evidence type="ECO:0000313" key="5">
    <source>
        <dbReference type="EMBL" id="SJK85185.1"/>
    </source>
</evidence>
<gene>
    <name evidence="5" type="ORF">CPM_1386</name>
    <name evidence="4" type="ORF">CSP5_1387</name>
</gene>
<accession>A0A1N5VHN8</accession>
<dbReference type="InterPro" id="IPR007052">
    <property type="entry name" value="CS_dom"/>
</dbReference>
<keyword evidence="6" id="KW-1185">Reference proteome</keyword>
<dbReference type="STRING" id="1673428.CPM_1386"/>
<dbReference type="Gene3D" id="2.60.40.790">
    <property type="match status" value="1"/>
</dbReference>
<dbReference type="AlphaFoldDB" id="A0A1N5VHN8"/>
<dbReference type="EMBL" id="LT671858">
    <property type="protein sequence ID" value="SIM72632.1"/>
    <property type="molecule type" value="Genomic_DNA"/>
</dbReference>
<dbReference type="Proteomes" id="UP000187822">
    <property type="component" value="Chromosome I"/>
</dbReference>
<dbReference type="SUPFAM" id="SSF49764">
    <property type="entry name" value="HSP20-like chaperones"/>
    <property type="match status" value="1"/>
</dbReference>
<dbReference type="RefSeq" id="WP_077076466.1">
    <property type="nucleotide sequence ID" value="NZ_LT671858.1"/>
</dbReference>
<dbReference type="GeneID" id="41588632"/>
<dbReference type="Pfam" id="PF04969">
    <property type="entry name" value="CS"/>
    <property type="match status" value="1"/>
</dbReference>
<dbReference type="NCBIfam" id="NF041800">
    <property type="entry name" value="Hsp20"/>
    <property type="match status" value="1"/>
</dbReference>
<dbReference type="OrthoDB" id="26084at2157"/>
<comment type="similarity">
    <text evidence="1">Belongs to the small heat shock protein (HSP20) family.</text>
</comment>
<evidence type="ECO:0000259" key="3">
    <source>
        <dbReference type="PROSITE" id="PS51203"/>
    </source>
</evidence>
<evidence type="ECO:0000259" key="2">
    <source>
        <dbReference type="PROSITE" id="PS01031"/>
    </source>
</evidence>
<name>A0A1N5VHN8_9ARCH</name>